<gene>
    <name evidence="2" type="ORF">SAMN04488522_105375</name>
</gene>
<keyword evidence="3" id="KW-1185">Reference proteome</keyword>
<feature type="domain" description="ABM" evidence="1">
    <location>
        <begin position="2"/>
        <end position="91"/>
    </location>
</feature>
<dbReference type="OrthoDB" id="9798157at2"/>
<dbReference type="PROSITE" id="PS51725">
    <property type="entry name" value="ABM"/>
    <property type="match status" value="1"/>
</dbReference>
<proteinExistence type="predicted"/>
<dbReference type="GO" id="GO:0004497">
    <property type="term" value="F:monooxygenase activity"/>
    <property type="evidence" value="ECO:0007669"/>
    <property type="project" value="UniProtKB-KW"/>
</dbReference>
<evidence type="ECO:0000313" key="2">
    <source>
        <dbReference type="EMBL" id="SHG40467.1"/>
    </source>
</evidence>
<reference evidence="3" key="1">
    <citation type="submission" date="2016-11" db="EMBL/GenBank/DDBJ databases">
        <authorList>
            <person name="Varghese N."/>
            <person name="Submissions S."/>
        </authorList>
    </citation>
    <scope>NUCLEOTIDE SEQUENCE [LARGE SCALE GENOMIC DNA]</scope>
    <source>
        <strain evidence="3">DSM 16990</strain>
    </source>
</reference>
<dbReference type="Proteomes" id="UP000184287">
    <property type="component" value="Unassembled WGS sequence"/>
</dbReference>
<organism evidence="2 3">
    <name type="scientific">Pedobacter caeni</name>
    <dbReference type="NCBI Taxonomy" id="288992"/>
    <lineage>
        <taxon>Bacteria</taxon>
        <taxon>Pseudomonadati</taxon>
        <taxon>Bacteroidota</taxon>
        <taxon>Sphingobacteriia</taxon>
        <taxon>Sphingobacteriales</taxon>
        <taxon>Sphingobacteriaceae</taxon>
        <taxon>Pedobacter</taxon>
    </lineage>
</organism>
<name>A0A1M5JIU4_9SPHI</name>
<keyword evidence="2" id="KW-0560">Oxidoreductase</keyword>
<accession>A0A1M5JIU4</accession>
<evidence type="ECO:0000259" key="1">
    <source>
        <dbReference type="PROSITE" id="PS51725"/>
    </source>
</evidence>
<dbReference type="STRING" id="288992.SAMN04488522_105375"/>
<dbReference type="RefSeq" id="WP_073234988.1">
    <property type="nucleotide sequence ID" value="NZ_FQUQ01000005.1"/>
</dbReference>
<dbReference type="Pfam" id="PF03992">
    <property type="entry name" value="ABM"/>
    <property type="match status" value="1"/>
</dbReference>
<dbReference type="InterPro" id="IPR007138">
    <property type="entry name" value="ABM_dom"/>
</dbReference>
<sequence length="104" mass="12208">MILEVAVLDVIPSETNSFERDFATASLIITRMKGYQGHELKRCLEVSSRYLLLVHWDTVEDHTIGFRQSPEYQEWKSLLHKYYDPFPRVEHYEAVPARPIVDKG</sequence>
<dbReference type="SUPFAM" id="SSF54909">
    <property type="entry name" value="Dimeric alpha+beta barrel"/>
    <property type="match status" value="1"/>
</dbReference>
<protein>
    <submittedName>
        <fullName evidence="2">Heme-degrading monooxygenase HmoA</fullName>
    </submittedName>
</protein>
<dbReference type="InterPro" id="IPR011008">
    <property type="entry name" value="Dimeric_a/b-barrel"/>
</dbReference>
<dbReference type="AlphaFoldDB" id="A0A1M5JIU4"/>
<evidence type="ECO:0000313" key="3">
    <source>
        <dbReference type="Proteomes" id="UP000184287"/>
    </source>
</evidence>
<dbReference type="EMBL" id="FQUQ01000005">
    <property type="protein sequence ID" value="SHG40467.1"/>
    <property type="molecule type" value="Genomic_DNA"/>
</dbReference>
<dbReference type="Gene3D" id="3.30.70.100">
    <property type="match status" value="1"/>
</dbReference>
<keyword evidence="2" id="KW-0503">Monooxygenase</keyword>